<protein>
    <submittedName>
        <fullName evidence="2">Uncharacterized protein</fullName>
    </submittedName>
</protein>
<dbReference type="EMBL" id="CP014859">
    <property type="protein sequence ID" value="AOS65052.1"/>
    <property type="molecule type" value="Genomic_DNA"/>
</dbReference>
<feature type="transmembrane region" description="Helical" evidence="1">
    <location>
        <begin position="89"/>
        <end position="115"/>
    </location>
</feature>
<keyword evidence="1" id="KW-0472">Membrane</keyword>
<proteinExistence type="predicted"/>
<dbReference type="AlphaFoldDB" id="A0AAC9HSV3"/>
<gene>
    <name evidence="2" type="ORF">TL08_21325</name>
</gene>
<name>A0AAC9HSV3_9PSEU</name>
<dbReference type="PROSITE" id="PS51257">
    <property type="entry name" value="PROKAR_LIPOPROTEIN"/>
    <property type="match status" value="1"/>
</dbReference>
<evidence type="ECO:0000256" key="1">
    <source>
        <dbReference type="SAM" id="Phobius"/>
    </source>
</evidence>
<keyword evidence="3" id="KW-1185">Reference proteome</keyword>
<keyword evidence="1" id="KW-0812">Transmembrane</keyword>
<dbReference type="KEGG" id="ahm:TL08_21325"/>
<accession>A0AAC9HSV3</accession>
<feature type="transmembrane region" description="Helical" evidence="1">
    <location>
        <begin position="143"/>
        <end position="168"/>
    </location>
</feature>
<feature type="transmembrane region" description="Helical" evidence="1">
    <location>
        <begin position="57"/>
        <end position="77"/>
    </location>
</feature>
<evidence type="ECO:0000313" key="2">
    <source>
        <dbReference type="EMBL" id="AOS65052.1"/>
    </source>
</evidence>
<reference evidence="3" key="1">
    <citation type="submission" date="2016-03" db="EMBL/GenBank/DDBJ databases">
        <title>Complete genome sequence of the type strain Actinoalloteichus hymeniacidonis DSM 45092.</title>
        <authorList>
            <person name="Schaffert L."/>
            <person name="Albersmeier A."/>
            <person name="Winkler A."/>
            <person name="Kalinowski J."/>
            <person name="Zotchev S."/>
            <person name="Ruckert C."/>
        </authorList>
    </citation>
    <scope>NUCLEOTIDE SEQUENCE [LARGE SCALE GENOMIC DNA]</scope>
    <source>
        <strain evidence="3">HPA177(T) (DSM 45092(T))</strain>
    </source>
</reference>
<keyword evidence="1" id="KW-1133">Transmembrane helix</keyword>
<evidence type="ECO:0000313" key="3">
    <source>
        <dbReference type="Proteomes" id="UP000095210"/>
    </source>
</evidence>
<organism evidence="2 3">
    <name type="scientific">Actinoalloteichus hymeniacidonis</name>
    <dbReference type="NCBI Taxonomy" id="340345"/>
    <lineage>
        <taxon>Bacteria</taxon>
        <taxon>Bacillati</taxon>
        <taxon>Actinomycetota</taxon>
        <taxon>Actinomycetes</taxon>
        <taxon>Pseudonocardiales</taxon>
        <taxon>Pseudonocardiaceae</taxon>
        <taxon>Actinoalloteichus</taxon>
    </lineage>
</organism>
<dbReference type="RefSeq" id="WP_069851495.1">
    <property type="nucleotide sequence ID" value="NZ_CP014859.1"/>
</dbReference>
<feature type="transmembrane region" description="Helical" evidence="1">
    <location>
        <begin position="210"/>
        <end position="229"/>
    </location>
</feature>
<feature type="transmembrane region" description="Helical" evidence="1">
    <location>
        <begin position="175"/>
        <end position="195"/>
    </location>
</feature>
<dbReference type="Proteomes" id="UP000095210">
    <property type="component" value="Chromosome"/>
</dbReference>
<sequence length="246" mass="25963">MVTKNSSILPALIRWQARTQLVWQLNFWILVVACIVLVSFLVGLFGTLDSSVADMVIPYSIKYGLACQGIGLIYYSLRSAVATGITRREFLTVAQLTAIALSLLLVIGTLLLGGIEQLVHDAMGIPTALSGVHLYGSLGQVHLVLIECLAIGLVHIAAGALIGTIALIQGPARRWFGILPAIGVVIGVEWALVHFGGGGSAEFAGVDQSALLWFVGIAVVGIALPWLAVRRLVRDIGIPGPESPIA</sequence>
<feature type="transmembrane region" description="Helical" evidence="1">
    <location>
        <begin position="21"/>
        <end position="45"/>
    </location>
</feature>